<organism evidence="2 3">
    <name type="scientific">Hominifimenecus microfluidus</name>
    <dbReference type="NCBI Taxonomy" id="2885348"/>
    <lineage>
        <taxon>Bacteria</taxon>
        <taxon>Bacillati</taxon>
        <taxon>Bacillota</taxon>
        <taxon>Clostridia</taxon>
        <taxon>Lachnospirales</taxon>
        <taxon>Lachnospiraceae</taxon>
        <taxon>Hominifimenecus</taxon>
    </lineage>
</organism>
<feature type="domain" description="Amidohydrolase-related" evidence="1">
    <location>
        <begin position="51"/>
        <end position="357"/>
    </location>
</feature>
<dbReference type="RefSeq" id="WP_308454574.1">
    <property type="nucleotide sequence ID" value="NZ_JAJEQR010000050.1"/>
</dbReference>
<comment type="caution">
    <text evidence="2">The sequence shown here is derived from an EMBL/GenBank/DDBJ whole genome shotgun (WGS) entry which is preliminary data.</text>
</comment>
<evidence type="ECO:0000313" key="3">
    <source>
        <dbReference type="Proteomes" id="UP001198182"/>
    </source>
</evidence>
<dbReference type="Pfam" id="PF01979">
    <property type="entry name" value="Amidohydro_1"/>
    <property type="match status" value="1"/>
</dbReference>
<dbReference type="EMBL" id="JAJEQR010000050">
    <property type="protein sequence ID" value="MCC2232088.1"/>
    <property type="molecule type" value="Genomic_DNA"/>
</dbReference>
<dbReference type="Gene3D" id="2.30.40.10">
    <property type="entry name" value="Urease, subunit C, domain 1"/>
    <property type="match status" value="1"/>
</dbReference>
<dbReference type="InterPro" id="IPR032466">
    <property type="entry name" value="Metal_Hydrolase"/>
</dbReference>
<dbReference type="Proteomes" id="UP001198182">
    <property type="component" value="Unassembled WGS sequence"/>
</dbReference>
<dbReference type="InterPro" id="IPR051781">
    <property type="entry name" value="Metallo-dep_Hydrolase"/>
</dbReference>
<dbReference type="PANTHER" id="PTHR43135:SF3">
    <property type="entry name" value="ALPHA-D-RIBOSE 1-METHYLPHOSPHONATE 5-TRIPHOSPHATE DIPHOSPHATASE"/>
    <property type="match status" value="1"/>
</dbReference>
<evidence type="ECO:0000313" key="2">
    <source>
        <dbReference type="EMBL" id="MCC2232088.1"/>
    </source>
</evidence>
<dbReference type="SUPFAM" id="SSF51338">
    <property type="entry name" value="Composite domain of metallo-dependent hydrolases"/>
    <property type="match status" value="1"/>
</dbReference>
<dbReference type="GO" id="GO:0016810">
    <property type="term" value="F:hydrolase activity, acting on carbon-nitrogen (but not peptide) bonds"/>
    <property type="evidence" value="ECO:0007669"/>
    <property type="project" value="InterPro"/>
</dbReference>
<name>A0AAE3JG57_9FIRM</name>
<gene>
    <name evidence="2" type="ORF">LKD81_13960</name>
</gene>
<dbReference type="InterPro" id="IPR006680">
    <property type="entry name" value="Amidohydro-rel"/>
</dbReference>
<dbReference type="Gene3D" id="3.20.20.140">
    <property type="entry name" value="Metal-dependent hydrolases"/>
    <property type="match status" value="1"/>
</dbReference>
<accession>A0AAE3JG57</accession>
<dbReference type="SUPFAM" id="SSF51556">
    <property type="entry name" value="Metallo-dependent hydrolases"/>
    <property type="match status" value="1"/>
</dbReference>
<sequence>MLLLKNARIYPQTEAAPFTGDVLCKDGRIIEIGKDLNSENAEVLDLTGLVLMPGWVDCHSHAGLGPGKSVLGLSYGTDTGDPVSPQMRVIYSADPSNPCFSFALKNGITTLGIIPGSSDIIDGLGFATRTWGDNIFEMCLKQDMCMKMSLGENPKGVFQGQHREPDSRMGVTFILEEYLSNAKDYMERKESGDKDLVYNEKYEVLIPVLKREIPARIHCTHNDMAAAIAILSSYGVRFSIEHAWGASNYLEEIAESGCTIVFGPIGGRKSFYESRFVDIDAVGKLDRMGVKCCLTVDSPLIGLDALLSHLEQAVREGADPIRAMKMVTIYPAELLGVDDRLGSIEIGKDANFAVFQGIPGSDMGAQVIYTIGEGEIKYRKQ</sequence>
<dbReference type="InterPro" id="IPR011059">
    <property type="entry name" value="Metal-dep_hydrolase_composite"/>
</dbReference>
<keyword evidence="3" id="KW-1185">Reference proteome</keyword>
<dbReference type="PANTHER" id="PTHR43135">
    <property type="entry name" value="ALPHA-D-RIBOSE 1-METHYLPHOSPHONATE 5-TRIPHOSPHATE DIPHOSPHATASE"/>
    <property type="match status" value="1"/>
</dbReference>
<reference evidence="2" key="1">
    <citation type="submission" date="2021-10" db="EMBL/GenBank/DDBJ databases">
        <title>Anaerobic single-cell dispensing facilitates the cultivation of human gut bacteria.</title>
        <authorList>
            <person name="Afrizal A."/>
        </authorList>
    </citation>
    <scope>NUCLEOTIDE SEQUENCE</scope>
    <source>
        <strain evidence="2">CLA-AA-H215</strain>
    </source>
</reference>
<evidence type="ECO:0000259" key="1">
    <source>
        <dbReference type="Pfam" id="PF01979"/>
    </source>
</evidence>
<protein>
    <submittedName>
        <fullName evidence="2">Amidohydrolase family protein</fullName>
    </submittedName>
</protein>
<dbReference type="AlphaFoldDB" id="A0AAE3JG57"/>
<proteinExistence type="predicted"/>